<dbReference type="InterPro" id="IPR029058">
    <property type="entry name" value="AB_hydrolase_fold"/>
</dbReference>
<evidence type="ECO:0000313" key="4">
    <source>
        <dbReference type="Proteomes" id="UP000301751"/>
    </source>
</evidence>
<dbReference type="GO" id="GO:0003677">
    <property type="term" value="F:DNA binding"/>
    <property type="evidence" value="ECO:0007669"/>
    <property type="project" value="InterPro"/>
</dbReference>
<reference evidence="4" key="1">
    <citation type="submission" date="2019-03" db="EMBL/GenBank/DDBJ databases">
        <title>Aquabacterium pictum sp.nov., the first bacteriochlorophyll a-containing freshwater bacterium in the genus Aquabacterium of the class Betaproteobacteria.</title>
        <authorList>
            <person name="Hirose S."/>
            <person name="Tank M."/>
            <person name="Hara E."/>
            <person name="Tamaki H."/>
            <person name="Takaichi S."/>
            <person name="Haruta S."/>
            <person name="Hanada S."/>
        </authorList>
    </citation>
    <scope>NUCLEOTIDE SEQUENCE [LARGE SCALE GENOMIC DNA]</scope>
    <source>
        <strain evidence="4">W35</strain>
    </source>
</reference>
<dbReference type="InterPro" id="IPR016032">
    <property type="entry name" value="Sig_transdc_resp-reg_C-effctor"/>
</dbReference>
<dbReference type="InterPro" id="IPR000792">
    <property type="entry name" value="Tscrpt_reg_LuxR_C"/>
</dbReference>
<evidence type="ECO:0000259" key="2">
    <source>
        <dbReference type="PROSITE" id="PS50043"/>
    </source>
</evidence>
<accession>A0A480ANY8</accession>
<dbReference type="SUPFAM" id="SSF53474">
    <property type="entry name" value="alpha/beta-Hydrolases"/>
    <property type="match status" value="1"/>
</dbReference>
<dbReference type="InterPro" id="IPR036388">
    <property type="entry name" value="WH-like_DNA-bd_sf"/>
</dbReference>
<proteinExistence type="predicted"/>
<dbReference type="SMART" id="SM00421">
    <property type="entry name" value="HTH_LUXR"/>
    <property type="match status" value="1"/>
</dbReference>
<dbReference type="Pfam" id="PF00561">
    <property type="entry name" value="Abhydrolase_1"/>
    <property type="match status" value="1"/>
</dbReference>
<dbReference type="EMBL" id="BJCL01000004">
    <property type="protein sequence ID" value="GCL63123.1"/>
    <property type="molecule type" value="Genomic_DNA"/>
</dbReference>
<sequence length="323" mass="34818">MLVRVAHWMTHVEHDLRSPVWRPWLDRLGRELEVVRYDERGCGLSGSDDVPLELDTAVEELAAVVAATGAPRVALLGQSGAAGPAVAYAVRHPERVSHLVLLGGYLAGLLHRAPSPEALAFHDASLRLVELGWGRNDPAVQQFFTTRFIPDASLDEARALNEQQRLSCGAARAVQIMRARAALDVRLLAPLVRCPTLVMHAEGDQIVPVGLGQDLAAAIPGARFVTLPTRNHIPLAADPGFELFCRTVTAFVRPDGIKPALTARELELAELVAQGLDNLQIAARLGVADKTVRNALSTLYAKLQVEGRPQAVVRTRELGLGGS</sequence>
<dbReference type="GO" id="GO:0016787">
    <property type="term" value="F:hydrolase activity"/>
    <property type="evidence" value="ECO:0007669"/>
    <property type="project" value="UniProtKB-KW"/>
</dbReference>
<dbReference type="InterPro" id="IPR050266">
    <property type="entry name" value="AB_hydrolase_sf"/>
</dbReference>
<dbReference type="InterPro" id="IPR000073">
    <property type="entry name" value="AB_hydrolase_1"/>
</dbReference>
<protein>
    <recommendedName>
        <fullName evidence="2">HTH luxR-type domain-containing protein</fullName>
    </recommendedName>
</protein>
<dbReference type="SUPFAM" id="SSF46894">
    <property type="entry name" value="C-terminal effector domain of the bipartite response regulators"/>
    <property type="match status" value="1"/>
</dbReference>
<dbReference type="PANTHER" id="PTHR43798">
    <property type="entry name" value="MONOACYLGLYCEROL LIPASE"/>
    <property type="match status" value="1"/>
</dbReference>
<comment type="caution">
    <text evidence="3">The sequence shown here is derived from an EMBL/GenBank/DDBJ whole genome shotgun (WGS) entry which is preliminary data.</text>
</comment>
<dbReference type="AlphaFoldDB" id="A0A480ANY8"/>
<feature type="domain" description="HTH luxR-type" evidence="2">
    <location>
        <begin position="254"/>
        <end position="319"/>
    </location>
</feature>
<dbReference type="Gene3D" id="1.10.10.10">
    <property type="entry name" value="Winged helix-like DNA-binding domain superfamily/Winged helix DNA-binding domain"/>
    <property type="match status" value="1"/>
</dbReference>
<dbReference type="CDD" id="cd06170">
    <property type="entry name" value="LuxR_C_like"/>
    <property type="match status" value="1"/>
</dbReference>
<dbReference type="PRINTS" id="PR00111">
    <property type="entry name" value="ABHYDROLASE"/>
</dbReference>
<organism evidence="3 4">
    <name type="scientific">Pseudaquabacterium pictum</name>
    <dbReference type="NCBI Taxonomy" id="2315236"/>
    <lineage>
        <taxon>Bacteria</taxon>
        <taxon>Pseudomonadati</taxon>
        <taxon>Pseudomonadota</taxon>
        <taxon>Betaproteobacteria</taxon>
        <taxon>Burkholderiales</taxon>
        <taxon>Sphaerotilaceae</taxon>
        <taxon>Pseudaquabacterium</taxon>
    </lineage>
</organism>
<dbReference type="PROSITE" id="PS50043">
    <property type="entry name" value="HTH_LUXR_2"/>
    <property type="match status" value="1"/>
</dbReference>
<dbReference type="PRINTS" id="PR00038">
    <property type="entry name" value="HTHLUXR"/>
</dbReference>
<dbReference type="GO" id="GO:0016020">
    <property type="term" value="C:membrane"/>
    <property type="evidence" value="ECO:0007669"/>
    <property type="project" value="TreeGrafter"/>
</dbReference>
<dbReference type="Proteomes" id="UP000301751">
    <property type="component" value="Unassembled WGS sequence"/>
</dbReference>
<evidence type="ECO:0000256" key="1">
    <source>
        <dbReference type="ARBA" id="ARBA00022801"/>
    </source>
</evidence>
<dbReference type="Pfam" id="PF00196">
    <property type="entry name" value="GerE"/>
    <property type="match status" value="1"/>
</dbReference>
<name>A0A480ANY8_9BURK</name>
<gene>
    <name evidence="3" type="ORF">AQPW35_22040</name>
</gene>
<dbReference type="Gene3D" id="3.40.50.1820">
    <property type="entry name" value="alpha/beta hydrolase"/>
    <property type="match status" value="1"/>
</dbReference>
<dbReference type="GO" id="GO:0006355">
    <property type="term" value="P:regulation of DNA-templated transcription"/>
    <property type="evidence" value="ECO:0007669"/>
    <property type="project" value="InterPro"/>
</dbReference>
<evidence type="ECO:0000313" key="3">
    <source>
        <dbReference type="EMBL" id="GCL63123.1"/>
    </source>
</evidence>
<dbReference type="PANTHER" id="PTHR43798:SF31">
    <property type="entry name" value="AB HYDROLASE SUPERFAMILY PROTEIN YCLE"/>
    <property type="match status" value="1"/>
</dbReference>
<keyword evidence="1" id="KW-0378">Hydrolase</keyword>
<keyword evidence="4" id="KW-1185">Reference proteome</keyword>